<dbReference type="GO" id="GO:0003677">
    <property type="term" value="F:DNA binding"/>
    <property type="evidence" value="ECO:0007669"/>
    <property type="project" value="UniProtKB-KW"/>
</dbReference>
<evidence type="ECO:0000259" key="8">
    <source>
        <dbReference type="PROSITE" id="PS51077"/>
    </source>
</evidence>
<name>A0A318LAM3_9PSEU</name>
<sequence>MQQNSFHNMERQGRRAGAEALQGSQSVRRALDLLSLIAAWERRGGLSVAAVAEETGLAKSTTHRLLSELLQAGYLEQGPDRRYRIGPEAYVVGVAAEPRYGVQQQSLAAATRLAAVSEDVAFVSIRRRHHHVCVYREEGRWPIRSHVLQVGDRLPLGVGAAGLAFLAAMEPDEAAAIVEANETEIEQGYRPLSASVILELVADARARGGVAINRGMVVDDSVGISMAVPARAGQPVVALGIATIASRMEAEREKWLESLLRRETDHLAGRKRSR</sequence>
<dbReference type="SUPFAM" id="SSF46785">
    <property type="entry name" value="Winged helix' DNA-binding domain"/>
    <property type="match status" value="1"/>
</dbReference>
<dbReference type="FunFam" id="1.10.10.10:FF:000056">
    <property type="entry name" value="IclR family transcriptional regulator"/>
    <property type="match status" value="1"/>
</dbReference>
<feature type="region of interest" description="Disordered" evidence="7">
    <location>
        <begin position="1"/>
        <end position="21"/>
    </location>
</feature>
<dbReference type="AlphaFoldDB" id="A0A318LAM3"/>
<dbReference type="Pfam" id="PF01614">
    <property type="entry name" value="IclR_C"/>
    <property type="match status" value="1"/>
</dbReference>
<evidence type="ECO:0000256" key="4">
    <source>
        <dbReference type="ARBA" id="ARBA00023163"/>
    </source>
</evidence>
<protein>
    <recommendedName>
        <fullName evidence="6">Glycerol operon regulatory protein</fullName>
    </recommendedName>
</protein>
<dbReference type="Gene3D" id="3.30.450.40">
    <property type="match status" value="1"/>
</dbReference>
<dbReference type="InterPro" id="IPR029016">
    <property type="entry name" value="GAF-like_dom_sf"/>
</dbReference>
<evidence type="ECO:0000313" key="11">
    <source>
        <dbReference type="Proteomes" id="UP000247892"/>
    </source>
</evidence>
<evidence type="ECO:0000256" key="2">
    <source>
        <dbReference type="ARBA" id="ARBA00023015"/>
    </source>
</evidence>
<dbReference type="EMBL" id="MASU01000019">
    <property type="protein sequence ID" value="PXY18769.1"/>
    <property type="molecule type" value="Genomic_DNA"/>
</dbReference>
<dbReference type="GO" id="GO:0006071">
    <property type="term" value="P:glycerol metabolic process"/>
    <property type="evidence" value="ECO:0007669"/>
    <property type="project" value="UniProtKB-KW"/>
</dbReference>
<keyword evidence="1" id="KW-0319">Glycerol metabolism</keyword>
<dbReference type="InterPro" id="IPR036390">
    <property type="entry name" value="WH_DNA-bd_sf"/>
</dbReference>
<evidence type="ECO:0000256" key="7">
    <source>
        <dbReference type="SAM" id="MobiDB-lite"/>
    </source>
</evidence>
<evidence type="ECO:0000313" key="10">
    <source>
        <dbReference type="EMBL" id="PXY18769.1"/>
    </source>
</evidence>
<reference evidence="10 11" key="1">
    <citation type="submission" date="2016-07" db="EMBL/GenBank/DDBJ databases">
        <title>Draft genome sequence of Prauserella sp. YIM 121212, isolated from alkaline soil.</title>
        <authorList>
            <person name="Ruckert C."/>
            <person name="Albersmeier A."/>
            <person name="Jiang C.-L."/>
            <person name="Jiang Y."/>
            <person name="Kalinowski J."/>
            <person name="Schneider O."/>
            <person name="Winkler A."/>
            <person name="Zotchev S.B."/>
        </authorList>
    </citation>
    <scope>NUCLEOTIDE SEQUENCE [LARGE SCALE GENOMIC DNA]</scope>
    <source>
        <strain evidence="10 11">YIM 121212</strain>
    </source>
</reference>
<feature type="compositionally biased region" description="Basic and acidic residues" evidence="7">
    <location>
        <begin position="8"/>
        <end position="17"/>
    </location>
</feature>
<dbReference type="GO" id="GO:0045892">
    <property type="term" value="P:negative regulation of DNA-templated transcription"/>
    <property type="evidence" value="ECO:0007669"/>
    <property type="project" value="TreeGrafter"/>
</dbReference>
<dbReference type="GO" id="GO:0003700">
    <property type="term" value="F:DNA-binding transcription factor activity"/>
    <property type="evidence" value="ECO:0007669"/>
    <property type="project" value="TreeGrafter"/>
</dbReference>
<dbReference type="Gene3D" id="1.10.10.10">
    <property type="entry name" value="Winged helix-like DNA-binding domain superfamily/Winged helix DNA-binding domain"/>
    <property type="match status" value="1"/>
</dbReference>
<keyword evidence="2" id="KW-0805">Transcription regulation</keyword>
<dbReference type="OrthoDB" id="9807558at2"/>
<dbReference type="Pfam" id="PF09339">
    <property type="entry name" value="HTH_IclR"/>
    <property type="match status" value="1"/>
</dbReference>
<dbReference type="PANTHER" id="PTHR30136:SF39">
    <property type="entry name" value="TRANSCRIPTIONAL REGULATORY PROTEIN"/>
    <property type="match status" value="1"/>
</dbReference>
<organism evidence="10 11">
    <name type="scientific">Prauserella flavalba</name>
    <dbReference type="NCBI Taxonomy" id="1477506"/>
    <lineage>
        <taxon>Bacteria</taxon>
        <taxon>Bacillati</taxon>
        <taxon>Actinomycetota</taxon>
        <taxon>Actinomycetes</taxon>
        <taxon>Pseudonocardiales</taxon>
        <taxon>Pseudonocardiaceae</taxon>
        <taxon>Prauserella</taxon>
    </lineage>
</organism>
<dbReference type="InterPro" id="IPR036388">
    <property type="entry name" value="WH-like_DNA-bd_sf"/>
</dbReference>
<feature type="domain" description="HTH iclR-type" evidence="8">
    <location>
        <begin position="24"/>
        <end position="87"/>
    </location>
</feature>
<dbReference type="InterPro" id="IPR005471">
    <property type="entry name" value="Tscrpt_reg_IclR_N"/>
</dbReference>
<evidence type="ECO:0000256" key="6">
    <source>
        <dbReference type="ARBA" id="ARBA00070406"/>
    </source>
</evidence>
<dbReference type="PANTHER" id="PTHR30136">
    <property type="entry name" value="HELIX-TURN-HELIX TRANSCRIPTIONAL REGULATOR, ICLR FAMILY"/>
    <property type="match status" value="1"/>
</dbReference>
<evidence type="ECO:0000256" key="1">
    <source>
        <dbReference type="ARBA" id="ARBA00022798"/>
    </source>
</evidence>
<dbReference type="PROSITE" id="PS51077">
    <property type="entry name" value="HTH_ICLR"/>
    <property type="match status" value="1"/>
</dbReference>
<accession>A0A318LAM3</accession>
<dbReference type="Proteomes" id="UP000247892">
    <property type="component" value="Unassembled WGS sequence"/>
</dbReference>
<dbReference type="SUPFAM" id="SSF55781">
    <property type="entry name" value="GAF domain-like"/>
    <property type="match status" value="1"/>
</dbReference>
<proteinExistence type="predicted"/>
<keyword evidence="11" id="KW-1185">Reference proteome</keyword>
<feature type="domain" description="IclR-ED" evidence="9">
    <location>
        <begin position="88"/>
        <end position="274"/>
    </location>
</feature>
<evidence type="ECO:0000259" key="9">
    <source>
        <dbReference type="PROSITE" id="PS51078"/>
    </source>
</evidence>
<comment type="caution">
    <text evidence="10">The sequence shown here is derived from an EMBL/GenBank/DDBJ whole genome shotgun (WGS) entry which is preliminary data.</text>
</comment>
<keyword evidence="4" id="KW-0804">Transcription</keyword>
<evidence type="ECO:0000256" key="3">
    <source>
        <dbReference type="ARBA" id="ARBA00023125"/>
    </source>
</evidence>
<keyword evidence="3" id="KW-0238">DNA-binding</keyword>
<dbReference type="InterPro" id="IPR050707">
    <property type="entry name" value="HTH_MetabolicPath_Reg"/>
</dbReference>
<dbReference type="PROSITE" id="PS51078">
    <property type="entry name" value="ICLR_ED"/>
    <property type="match status" value="1"/>
</dbReference>
<comment type="function">
    <text evidence="5">May be an activator protein for the gylABX operon.</text>
</comment>
<dbReference type="SMART" id="SM00346">
    <property type="entry name" value="HTH_ICLR"/>
    <property type="match status" value="1"/>
</dbReference>
<dbReference type="InterPro" id="IPR014757">
    <property type="entry name" value="Tscrpt_reg_IclR_C"/>
</dbReference>
<gene>
    <name evidence="10" type="ORF">BA062_34775</name>
</gene>
<evidence type="ECO:0000256" key="5">
    <source>
        <dbReference type="ARBA" id="ARBA00058938"/>
    </source>
</evidence>